<evidence type="ECO:0000313" key="7">
    <source>
        <dbReference type="Proteomes" id="UP000786811"/>
    </source>
</evidence>
<accession>A0A8J2HQZ4</accession>
<dbReference type="Proteomes" id="UP000786811">
    <property type="component" value="Unassembled WGS sequence"/>
</dbReference>
<dbReference type="EMBL" id="CAJNRD030001124">
    <property type="protein sequence ID" value="CAG5108483.1"/>
    <property type="molecule type" value="Genomic_DNA"/>
</dbReference>
<dbReference type="InterPro" id="IPR019184">
    <property type="entry name" value="Uncharacterised_TM-17"/>
</dbReference>
<protein>
    <submittedName>
        <fullName evidence="6">Similar to Tmem17b: Transmembrane protein 17B (Danio rerio)</fullName>
    </submittedName>
</protein>
<dbReference type="PANTHER" id="PTHR13531">
    <property type="entry name" value="GEO07735P1-RELATED-RELATED"/>
    <property type="match status" value="1"/>
</dbReference>
<feature type="transmembrane region" description="Helical" evidence="5">
    <location>
        <begin position="107"/>
        <end position="135"/>
    </location>
</feature>
<evidence type="ECO:0000313" key="6">
    <source>
        <dbReference type="EMBL" id="CAG5108483.1"/>
    </source>
</evidence>
<evidence type="ECO:0000256" key="4">
    <source>
        <dbReference type="ARBA" id="ARBA00023136"/>
    </source>
</evidence>
<reference evidence="6" key="1">
    <citation type="submission" date="2021-04" db="EMBL/GenBank/DDBJ databases">
        <authorList>
            <person name="Chebbi M.A.C M."/>
        </authorList>
    </citation>
    <scope>NUCLEOTIDE SEQUENCE</scope>
</reference>
<keyword evidence="3 5" id="KW-1133">Transmembrane helix</keyword>
<dbReference type="PANTHER" id="PTHR13531:SF6">
    <property type="entry name" value="TMEM (HUMAN TRANSMEMBRANE PROTEIN) HOMOLOG"/>
    <property type="match status" value="1"/>
</dbReference>
<dbReference type="OrthoDB" id="311720at2759"/>
<evidence type="ECO:0000256" key="3">
    <source>
        <dbReference type="ARBA" id="ARBA00022989"/>
    </source>
</evidence>
<evidence type="ECO:0000256" key="2">
    <source>
        <dbReference type="ARBA" id="ARBA00022692"/>
    </source>
</evidence>
<feature type="transmembrane region" description="Helical" evidence="5">
    <location>
        <begin position="74"/>
        <end position="95"/>
    </location>
</feature>
<proteinExistence type="predicted"/>
<sequence length="182" mass="21249">MWRSKVITASNRIFPGLIYHDWEKQYWDAGHLVKSNLPLQMALYFDIWFFPIWFFIILLGLDAKYYNLSGVYKFINISVYLLITCIECLKLYLGYLGNLSEKIPELASFWLISALLQFPLLVFMLLDANILIFFIEKASTGMMVLLLIFEIITGTIALNNIAAHHLKRFYMAQLCGRVNKFN</sequence>
<evidence type="ECO:0000256" key="5">
    <source>
        <dbReference type="SAM" id="Phobius"/>
    </source>
</evidence>
<name>A0A8J2HQZ4_COTCN</name>
<comment type="caution">
    <text evidence="6">The sequence shown here is derived from an EMBL/GenBank/DDBJ whole genome shotgun (WGS) entry which is preliminary data.</text>
</comment>
<dbReference type="GO" id="GO:1905515">
    <property type="term" value="P:non-motile cilium assembly"/>
    <property type="evidence" value="ECO:0007669"/>
    <property type="project" value="TreeGrafter"/>
</dbReference>
<dbReference type="GO" id="GO:0016020">
    <property type="term" value="C:membrane"/>
    <property type="evidence" value="ECO:0007669"/>
    <property type="project" value="UniProtKB-SubCell"/>
</dbReference>
<comment type="subcellular location">
    <subcellularLocation>
        <location evidence="1">Membrane</location>
        <topology evidence="1">Multi-pass membrane protein</topology>
    </subcellularLocation>
</comment>
<dbReference type="GO" id="GO:0035869">
    <property type="term" value="C:ciliary transition zone"/>
    <property type="evidence" value="ECO:0007669"/>
    <property type="project" value="TreeGrafter"/>
</dbReference>
<feature type="transmembrane region" description="Helical" evidence="5">
    <location>
        <begin position="142"/>
        <end position="162"/>
    </location>
</feature>
<dbReference type="Pfam" id="PF09799">
    <property type="entry name" value="Transmemb_17"/>
    <property type="match status" value="1"/>
</dbReference>
<gene>
    <name evidence="6" type="ORF">HICCMSTLAB_LOCUS13260</name>
</gene>
<evidence type="ECO:0000256" key="1">
    <source>
        <dbReference type="ARBA" id="ARBA00004141"/>
    </source>
</evidence>
<organism evidence="6 7">
    <name type="scientific">Cotesia congregata</name>
    <name type="common">Parasitoid wasp</name>
    <name type="synonym">Apanteles congregatus</name>
    <dbReference type="NCBI Taxonomy" id="51543"/>
    <lineage>
        <taxon>Eukaryota</taxon>
        <taxon>Metazoa</taxon>
        <taxon>Ecdysozoa</taxon>
        <taxon>Arthropoda</taxon>
        <taxon>Hexapoda</taxon>
        <taxon>Insecta</taxon>
        <taxon>Pterygota</taxon>
        <taxon>Neoptera</taxon>
        <taxon>Endopterygota</taxon>
        <taxon>Hymenoptera</taxon>
        <taxon>Apocrita</taxon>
        <taxon>Ichneumonoidea</taxon>
        <taxon>Braconidae</taxon>
        <taxon>Microgastrinae</taxon>
        <taxon>Cotesia</taxon>
    </lineage>
</organism>
<feature type="transmembrane region" description="Helical" evidence="5">
    <location>
        <begin position="41"/>
        <end position="62"/>
    </location>
</feature>
<keyword evidence="2 5" id="KW-0812">Transmembrane</keyword>
<dbReference type="AlphaFoldDB" id="A0A8J2HQZ4"/>
<keyword evidence="7" id="KW-1185">Reference proteome</keyword>
<keyword evidence="4 5" id="KW-0472">Membrane</keyword>